<dbReference type="RefSeq" id="WP_113669274.1">
    <property type="nucleotide sequence ID" value="NZ_SOEB01000012.1"/>
</dbReference>
<keyword evidence="6 10" id="KW-0798">TonB box</keyword>
<evidence type="ECO:0000256" key="3">
    <source>
        <dbReference type="ARBA" id="ARBA00022448"/>
    </source>
</evidence>
<evidence type="ECO:0000256" key="4">
    <source>
        <dbReference type="ARBA" id="ARBA00022452"/>
    </source>
</evidence>
<comment type="subcellular location">
    <subcellularLocation>
        <location evidence="1 9">Cell outer membrane</location>
        <topology evidence="1 9">Multi-pass membrane protein</topology>
    </subcellularLocation>
</comment>
<organism evidence="14 15">
    <name type="scientific">Rhodovulum visakhapatnamense</name>
    <dbReference type="NCBI Taxonomy" id="364297"/>
    <lineage>
        <taxon>Bacteria</taxon>
        <taxon>Pseudomonadati</taxon>
        <taxon>Pseudomonadota</taxon>
        <taxon>Alphaproteobacteria</taxon>
        <taxon>Rhodobacterales</taxon>
        <taxon>Paracoccaceae</taxon>
        <taxon>Rhodovulum</taxon>
    </lineage>
</organism>
<keyword evidence="7 9" id="KW-0472">Membrane</keyword>
<feature type="domain" description="TonB-dependent receptor-like beta-barrel" evidence="12">
    <location>
        <begin position="236"/>
        <end position="613"/>
    </location>
</feature>
<dbReference type="PROSITE" id="PS52016">
    <property type="entry name" value="TONB_DEPENDENT_REC_3"/>
    <property type="match status" value="1"/>
</dbReference>
<dbReference type="InterPro" id="IPR000531">
    <property type="entry name" value="Beta-barrel_TonB"/>
</dbReference>
<keyword evidence="5 9" id="KW-0812">Transmembrane</keyword>
<dbReference type="InterPro" id="IPR037066">
    <property type="entry name" value="Plug_dom_sf"/>
</dbReference>
<dbReference type="InterPro" id="IPR012910">
    <property type="entry name" value="Plug_dom"/>
</dbReference>
<keyword evidence="3 9" id="KW-0813">Transport</keyword>
<dbReference type="Pfam" id="PF07715">
    <property type="entry name" value="Plug"/>
    <property type="match status" value="1"/>
</dbReference>
<evidence type="ECO:0000256" key="2">
    <source>
        <dbReference type="ARBA" id="ARBA00009810"/>
    </source>
</evidence>
<keyword evidence="14" id="KW-0675">Receptor</keyword>
<dbReference type="GO" id="GO:0009279">
    <property type="term" value="C:cell outer membrane"/>
    <property type="evidence" value="ECO:0007669"/>
    <property type="project" value="UniProtKB-SubCell"/>
</dbReference>
<evidence type="ECO:0000256" key="11">
    <source>
        <dbReference type="SAM" id="SignalP"/>
    </source>
</evidence>
<dbReference type="GO" id="GO:0015344">
    <property type="term" value="F:siderophore uptake transmembrane transporter activity"/>
    <property type="evidence" value="ECO:0007669"/>
    <property type="project" value="TreeGrafter"/>
</dbReference>
<evidence type="ECO:0000256" key="9">
    <source>
        <dbReference type="PROSITE-ProRule" id="PRU01360"/>
    </source>
</evidence>
<evidence type="ECO:0000256" key="6">
    <source>
        <dbReference type="ARBA" id="ARBA00023077"/>
    </source>
</evidence>
<name>A0A4R8FZT1_9RHOB</name>
<dbReference type="AlphaFoldDB" id="A0A4R8FZT1"/>
<dbReference type="Gene3D" id="2.170.130.10">
    <property type="entry name" value="TonB-dependent receptor, plug domain"/>
    <property type="match status" value="1"/>
</dbReference>
<dbReference type="Proteomes" id="UP000295484">
    <property type="component" value="Unassembled WGS sequence"/>
</dbReference>
<keyword evidence="11" id="KW-0732">Signal</keyword>
<feature type="chain" id="PRO_5020427177" evidence="11">
    <location>
        <begin position="23"/>
        <end position="649"/>
    </location>
</feature>
<dbReference type="GO" id="GO:0044718">
    <property type="term" value="P:siderophore transmembrane transport"/>
    <property type="evidence" value="ECO:0007669"/>
    <property type="project" value="TreeGrafter"/>
</dbReference>
<dbReference type="InterPro" id="IPR039426">
    <property type="entry name" value="TonB-dep_rcpt-like"/>
</dbReference>
<dbReference type="Pfam" id="PF00593">
    <property type="entry name" value="TonB_dep_Rec_b-barrel"/>
    <property type="match status" value="1"/>
</dbReference>
<evidence type="ECO:0000256" key="1">
    <source>
        <dbReference type="ARBA" id="ARBA00004571"/>
    </source>
</evidence>
<sequence length="649" mass="68845">MNRTSRGLLLLGACWAGSAAFGQDTNQTYLGTLRIEGAEAQDLLGNTEVTAEDLENRNPSSVKDVFQGEASVTVGGGAAIAQKVFVNGIEESLLSVTIDGARQNKGAFHHTGNVLIDPELLKRVEVTKGLAPADGGPGGLAGSIAYETKDARDLLEPGKSFGGIASIGTSTNGTDLRSALTVFGQQGGLDYLLSGTREIGSEYEDGDGTTMSGTEPDLSSYTAKLGFTSQSGKRLTFSASETEDEGRRAAQLGGNGLYFIRPDFAGLTSGDSVMVDGYARRSSFTLSYTDEAPEGWFAPKLQLSYNEQEVDVIGAWGLNTSLSGSASNEWQIGTGTLTAGLDFFDETAKGRGRGTAPYDSRGKESMTNIGLFAQARQDLTDRVSVSYGLRYDMQEFDAADGQEFDGSGLSANASVDVVLTERLTLNAGIASTWGGYELGEAALVNFGGDWTYDGFTTSRSKASRLGLRYETGPWAVSGAVFYTGIDDLNAVLPTGADRGARADVSSRGVEGSIGWQGSDGFARLNYTYADVKLDGDTVGTTSYYYGRPVGHIIALEGGLDLTPAWRLGGSAEIALKNTDTPTDLPGYEVLNLHATYAPARMNGVEIRFDIRNLLDETYASRSSDGIDFSRVVALNEPGRTFGVSARWRF</sequence>
<reference evidence="14 15" key="1">
    <citation type="submission" date="2019-03" db="EMBL/GenBank/DDBJ databases">
        <title>Genomic Encyclopedia of Type Strains, Phase IV (KMG-IV): sequencing the most valuable type-strain genomes for metagenomic binning, comparative biology and taxonomic classification.</title>
        <authorList>
            <person name="Goeker M."/>
        </authorList>
    </citation>
    <scope>NUCLEOTIDE SEQUENCE [LARGE SCALE GENOMIC DNA]</scope>
    <source>
        <strain evidence="14 15">JA181</strain>
    </source>
</reference>
<comment type="similarity">
    <text evidence="2 9 10">Belongs to the TonB-dependent receptor family.</text>
</comment>
<evidence type="ECO:0000259" key="13">
    <source>
        <dbReference type="Pfam" id="PF07715"/>
    </source>
</evidence>
<gene>
    <name evidence="14" type="ORF">EV657_11283</name>
</gene>
<evidence type="ECO:0000256" key="7">
    <source>
        <dbReference type="ARBA" id="ARBA00023136"/>
    </source>
</evidence>
<evidence type="ECO:0000259" key="12">
    <source>
        <dbReference type="Pfam" id="PF00593"/>
    </source>
</evidence>
<accession>A0A4R8FZT1</accession>
<dbReference type="SUPFAM" id="SSF56935">
    <property type="entry name" value="Porins"/>
    <property type="match status" value="1"/>
</dbReference>
<evidence type="ECO:0000256" key="8">
    <source>
        <dbReference type="ARBA" id="ARBA00023237"/>
    </source>
</evidence>
<protein>
    <submittedName>
        <fullName evidence="14">Hemoglobin/transferrin/lactoferrin receptor protein</fullName>
    </submittedName>
</protein>
<dbReference type="PANTHER" id="PTHR30069">
    <property type="entry name" value="TONB-DEPENDENT OUTER MEMBRANE RECEPTOR"/>
    <property type="match status" value="1"/>
</dbReference>
<evidence type="ECO:0000313" key="15">
    <source>
        <dbReference type="Proteomes" id="UP000295484"/>
    </source>
</evidence>
<comment type="caution">
    <text evidence="14">The sequence shown here is derived from an EMBL/GenBank/DDBJ whole genome shotgun (WGS) entry which is preliminary data.</text>
</comment>
<dbReference type="PANTHER" id="PTHR30069:SF41">
    <property type="entry name" value="HEME_HEMOPEXIN UTILIZATION PROTEIN C"/>
    <property type="match status" value="1"/>
</dbReference>
<keyword evidence="4 9" id="KW-1134">Transmembrane beta strand</keyword>
<keyword evidence="8 9" id="KW-0998">Cell outer membrane</keyword>
<feature type="domain" description="TonB-dependent receptor plug" evidence="13">
    <location>
        <begin position="47"/>
        <end position="142"/>
    </location>
</feature>
<proteinExistence type="inferred from homology"/>
<evidence type="ECO:0000256" key="5">
    <source>
        <dbReference type="ARBA" id="ARBA00022692"/>
    </source>
</evidence>
<dbReference type="InterPro" id="IPR036942">
    <property type="entry name" value="Beta-barrel_TonB_sf"/>
</dbReference>
<feature type="signal peptide" evidence="11">
    <location>
        <begin position="1"/>
        <end position="22"/>
    </location>
</feature>
<evidence type="ECO:0000256" key="10">
    <source>
        <dbReference type="RuleBase" id="RU003357"/>
    </source>
</evidence>
<dbReference type="Gene3D" id="2.40.170.20">
    <property type="entry name" value="TonB-dependent receptor, beta-barrel domain"/>
    <property type="match status" value="1"/>
</dbReference>
<dbReference type="EMBL" id="SOEB01000012">
    <property type="protein sequence ID" value="TDX28255.1"/>
    <property type="molecule type" value="Genomic_DNA"/>
</dbReference>
<evidence type="ECO:0000313" key="14">
    <source>
        <dbReference type="EMBL" id="TDX28255.1"/>
    </source>
</evidence>